<evidence type="ECO:0000256" key="5">
    <source>
        <dbReference type="ARBA" id="ARBA00022670"/>
    </source>
</evidence>
<keyword evidence="6 7" id="KW-0378">Hydrolase</keyword>
<comment type="caution">
    <text evidence="10">The sequence shown here is derived from an EMBL/GenBank/DDBJ whole genome shotgun (WGS) entry which is preliminary data.</text>
</comment>
<evidence type="ECO:0000256" key="7">
    <source>
        <dbReference type="RuleBase" id="RU003993"/>
    </source>
</evidence>
<dbReference type="RefSeq" id="WP_406579609.1">
    <property type="nucleotide sequence ID" value="NZ_JBJHQH010000003.1"/>
</dbReference>
<dbReference type="PROSITE" id="PS00760">
    <property type="entry name" value="SPASE_I_2"/>
    <property type="match status" value="1"/>
</dbReference>
<reference evidence="10 11" key="1">
    <citation type="submission" date="2024-11" db="EMBL/GenBank/DDBJ databases">
        <authorList>
            <person name="Lucas J.A."/>
        </authorList>
    </citation>
    <scope>NUCLEOTIDE SEQUENCE [LARGE SCALE GENOMIC DNA]</scope>
    <source>
        <strain evidence="10 11">Z 5.4</strain>
    </source>
</reference>
<evidence type="ECO:0000313" key="10">
    <source>
        <dbReference type="EMBL" id="MFK9090924.1"/>
    </source>
</evidence>
<evidence type="ECO:0000256" key="1">
    <source>
        <dbReference type="ARBA" id="ARBA00000677"/>
    </source>
</evidence>
<sequence length="180" mass="20046">MASSNSKKELLGWGKSLLIAAGIAVVLRTFLFSPYVVEGASMEPTLHNQEKIFVNKLYYSASFNRGDIVIIKGLTKNYVKRIIGMPGDKIEMSADQLLINGEPVKESYLSENRKAAEEMGSLLTGDFGPIFVPANHYFVMGDNRLKSMDSRNGLDFIKEADIVGKSEFVIFPFSNIRNVR</sequence>
<dbReference type="PANTHER" id="PTHR43390">
    <property type="entry name" value="SIGNAL PEPTIDASE I"/>
    <property type="match status" value="1"/>
</dbReference>
<feature type="domain" description="Peptidase S26" evidence="9">
    <location>
        <begin position="11"/>
        <end position="170"/>
    </location>
</feature>
<comment type="subcellular location">
    <subcellularLocation>
        <location evidence="2">Cell membrane</location>
        <topology evidence="2">Single-pass type II membrane protein</topology>
    </subcellularLocation>
    <subcellularLocation>
        <location evidence="8">Membrane</location>
        <topology evidence="8">Single-pass type II membrane protein</topology>
    </subcellularLocation>
</comment>
<dbReference type="Pfam" id="PF10502">
    <property type="entry name" value="Peptidase_S26"/>
    <property type="match status" value="1"/>
</dbReference>
<dbReference type="PROSITE" id="PS00501">
    <property type="entry name" value="SPASE_I_1"/>
    <property type="match status" value="1"/>
</dbReference>
<evidence type="ECO:0000256" key="2">
    <source>
        <dbReference type="ARBA" id="ARBA00004401"/>
    </source>
</evidence>
<dbReference type="InterPro" id="IPR019757">
    <property type="entry name" value="Pept_S26A_signal_pept_1_Lys-AS"/>
</dbReference>
<gene>
    <name evidence="10" type="primary">lepB</name>
    <name evidence="10" type="ORF">ACJEBI_05445</name>
</gene>
<dbReference type="EC" id="3.4.21.89" evidence="4 7"/>
<evidence type="ECO:0000256" key="3">
    <source>
        <dbReference type="ARBA" id="ARBA00009370"/>
    </source>
</evidence>
<evidence type="ECO:0000256" key="8">
    <source>
        <dbReference type="RuleBase" id="RU362042"/>
    </source>
</evidence>
<accession>A0ABW8RDR5</accession>
<comment type="catalytic activity">
    <reaction evidence="1 7">
        <text>Cleavage of hydrophobic, N-terminal signal or leader sequences from secreted and periplasmic proteins.</text>
        <dbReference type="EC" id="3.4.21.89"/>
    </reaction>
</comment>
<keyword evidence="11" id="KW-1185">Reference proteome</keyword>
<keyword evidence="5 7" id="KW-0645">Protease</keyword>
<dbReference type="SUPFAM" id="SSF51306">
    <property type="entry name" value="LexA/Signal peptidase"/>
    <property type="match status" value="1"/>
</dbReference>
<dbReference type="EMBL" id="JBJHQH010000003">
    <property type="protein sequence ID" value="MFK9090924.1"/>
    <property type="molecule type" value="Genomic_DNA"/>
</dbReference>
<proteinExistence type="inferred from homology"/>
<evidence type="ECO:0000313" key="11">
    <source>
        <dbReference type="Proteomes" id="UP001623041"/>
    </source>
</evidence>
<dbReference type="PROSITE" id="PS00761">
    <property type="entry name" value="SPASE_I_3"/>
    <property type="match status" value="1"/>
</dbReference>
<evidence type="ECO:0000256" key="4">
    <source>
        <dbReference type="ARBA" id="ARBA00013208"/>
    </source>
</evidence>
<dbReference type="NCBIfam" id="TIGR02227">
    <property type="entry name" value="sigpep_I_bact"/>
    <property type="match status" value="1"/>
</dbReference>
<evidence type="ECO:0000259" key="9">
    <source>
        <dbReference type="Pfam" id="PF10502"/>
    </source>
</evidence>
<comment type="similarity">
    <text evidence="3 8">Belongs to the peptidase S26 family.</text>
</comment>
<dbReference type="PRINTS" id="PR00727">
    <property type="entry name" value="LEADERPTASE"/>
</dbReference>
<dbReference type="GO" id="GO:0009003">
    <property type="term" value="F:signal peptidase activity"/>
    <property type="evidence" value="ECO:0007669"/>
    <property type="project" value="UniProtKB-EC"/>
</dbReference>
<dbReference type="InterPro" id="IPR000223">
    <property type="entry name" value="Pept_S26A_signal_pept_1"/>
</dbReference>
<evidence type="ECO:0000256" key="6">
    <source>
        <dbReference type="ARBA" id="ARBA00022801"/>
    </source>
</evidence>
<dbReference type="InterPro" id="IPR036286">
    <property type="entry name" value="LexA/Signal_pep-like_sf"/>
</dbReference>
<dbReference type="InterPro" id="IPR019533">
    <property type="entry name" value="Peptidase_S26"/>
</dbReference>
<organism evidence="10 11">
    <name type="scientific">Bacillus salipaludis</name>
    <dbReference type="NCBI Taxonomy" id="2547811"/>
    <lineage>
        <taxon>Bacteria</taxon>
        <taxon>Bacillati</taxon>
        <taxon>Bacillota</taxon>
        <taxon>Bacilli</taxon>
        <taxon>Bacillales</taxon>
        <taxon>Bacillaceae</taxon>
        <taxon>Bacillus</taxon>
    </lineage>
</organism>
<name>A0ABW8RDR5_9BACI</name>
<dbReference type="InterPro" id="IPR019756">
    <property type="entry name" value="Pept_S26A_signal_pept_1_Ser-AS"/>
</dbReference>
<dbReference type="Gene3D" id="2.10.109.10">
    <property type="entry name" value="Umud Fragment, subunit A"/>
    <property type="match status" value="1"/>
</dbReference>
<protein>
    <recommendedName>
        <fullName evidence="4 7">Signal peptidase I</fullName>
        <ecNumber evidence="4 7">3.4.21.89</ecNumber>
    </recommendedName>
</protein>
<dbReference type="CDD" id="cd06530">
    <property type="entry name" value="S26_SPase_I"/>
    <property type="match status" value="1"/>
</dbReference>
<dbReference type="PANTHER" id="PTHR43390:SF1">
    <property type="entry name" value="CHLOROPLAST PROCESSING PEPTIDASE"/>
    <property type="match status" value="1"/>
</dbReference>
<dbReference type="InterPro" id="IPR019758">
    <property type="entry name" value="Pept_S26A_signal_pept_1_CS"/>
</dbReference>
<dbReference type="Proteomes" id="UP001623041">
    <property type="component" value="Unassembled WGS sequence"/>
</dbReference>